<evidence type="ECO:0000256" key="2">
    <source>
        <dbReference type="SAM" id="Phobius"/>
    </source>
</evidence>
<dbReference type="Pfam" id="PF01478">
    <property type="entry name" value="Peptidase_A24"/>
    <property type="match status" value="1"/>
</dbReference>
<dbReference type="Gene3D" id="1.20.120.1220">
    <property type="match status" value="1"/>
</dbReference>
<feature type="domain" description="Prepilin type IV endopeptidase peptidase" evidence="3">
    <location>
        <begin position="125"/>
        <end position="231"/>
    </location>
</feature>
<dbReference type="GO" id="GO:0006465">
    <property type="term" value="P:signal peptide processing"/>
    <property type="evidence" value="ECO:0007669"/>
    <property type="project" value="TreeGrafter"/>
</dbReference>
<evidence type="ECO:0000313" key="4">
    <source>
        <dbReference type="EMBL" id="QAY68785.1"/>
    </source>
</evidence>
<organism evidence="4 5">
    <name type="scientific">Xylanimonas protaetiae</name>
    <dbReference type="NCBI Taxonomy" id="2509457"/>
    <lineage>
        <taxon>Bacteria</taxon>
        <taxon>Bacillati</taxon>
        <taxon>Actinomycetota</taxon>
        <taxon>Actinomycetes</taxon>
        <taxon>Micrococcales</taxon>
        <taxon>Promicromonosporaceae</taxon>
        <taxon>Xylanimonas</taxon>
    </lineage>
</organism>
<protein>
    <submittedName>
        <fullName evidence="4">Prepilin peptidase</fullName>
    </submittedName>
</protein>
<reference evidence="4 5" key="1">
    <citation type="submission" date="2019-01" db="EMBL/GenBank/DDBJ databases">
        <title>Genome sequencing of strain FW10M-9.</title>
        <authorList>
            <person name="Heo J."/>
            <person name="Kim S.-J."/>
            <person name="Kim J.-S."/>
            <person name="Hong S.-B."/>
            <person name="Kwon S.-W."/>
        </authorList>
    </citation>
    <scope>NUCLEOTIDE SEQUENCE [LARGE SCALE GENOMIC DNA]</scope>
    <source>
        <strain evidence="4 5">FW10M-9</strain>
    </source>
</reference>
<comment type="similarity">
    <text evidence="1">Belongs to the peptidase A24 family.</text>
</comment>
<proteinExistence type="inferred from homology"/>
<dbReference type="EMBL" id="CP035493">
    <property type="protein sequence ID" value="QAY68785.1"/>
    <property type="molecule type" value="Genomic_DNA"/>
</dbReference>
<evidence type="ECO:0000259" key="3">
    <source>
        <dbReference type="Pfam" id="PF01478"/>
    </source>
</evidence>
<keyword evidence="2" id="KW-0472">Membrane</keyword>
<evidence type="ECO:0000256" key="1">
    <source>
        <dbReference type="ARBA" id="ARBA00005801"/>
    </source>
</evidence>
<gene>
    <name evidence="4" type="ORF">ET471_00920</name>
</gene>
<dbReference type="KEGG" id="xya:ET471_00920"/>
<feature type="transmembrane region" description="Helical" evidence="2">
    <location>
        <begin position="95"/>
        <end position="113"/>
    </location>
</feature>
<dbReference type="Proteomes" id="UP000292118">
    <property type="component" value="Chromosome"/>
</dbReference>
<name>A0A4P6F114_9MICO</name>
<feature type="transmembrane region" description="Helical" evidence="2">
    <location>
        <begin position="170"/>
        <end position="188"/>
    </location>
</feature>
<dbReference type="AlphaFoldDB" id="A0A4P6F114"/>
<evidence type="ECO:0000313" key="5">
    <source>
        <dbReference type="Proteomes" id="UP000292118"/>
    </source>
</evidence>
<keyword evidence="2" id="KW-0812">Transmembrane</keyword>
<dbReference type="PANTHER" id="PTHR30487:SF0">
    <property type="entry name" value="PREPILIN LEADER PEPTIDASE_N-METHYLTRANSFERASE-RELATED"/>
    <property type="match status" value="1"/>
</dbReference>
<keyword evidence="2" id="KW-1133">Transmembrane helix</keyword>
<dbReference type="PANTHER" id="PTHR30487">
    <property type="entry name" value="TYPE 4 PREPILIN-LIKE PROTEINS LEADER PEPTIDE-PROCESSING ENZYME"/>
    <property type="match status" value="1"/>
</dbReference>
<sequence length="264" mass="27378">MLGPRIGVLQERVDPLIGDRKSPPRVGDDGVPVRKQPASTAIRPVHIVHGHRLQSGTSAMCISMFGVMAEMDAEPSGPAGTPTAQAAALASRHGAAVLVVAAALTAVALAFGADSWTTTVLVCVAPFAAAAAVIDVRCQRIPTPIVALTLMLALAILLVGTTFLGDVARLGRAILAAVSVGVLYLLLWRFASLGLGDVRLATVLGLVAGWAGWPMVAWFIIAAHLLAAPFAVWQLVRGRRGPIPFGPFLVAGLYLAVVLQALVN</sequence>
<dbReference type="GO" id="GO:0005886">
    <property type="term" value="C:plasma membrane"/>
    <property type="evidence" value="ECO:0007669"/>
    <property type="project" value="TreeGrafter"/>
</dbReference>
<feature type="transmembrane region" description="Helical" evidence="2">
    <location>
        <begin position="119"/>
        <end position="138"/>
    </location>
</feature>
<feature type="transmembrane region" description="Helical" evidence="2">
    <location>
        <begin position="200"/>
        <end position="225"/>
    </location>
</feature>
<feature type="transmembrane region" description="Helical" evidence="2">
    <location>
        <begin position="145"/>
        <end position="164"/>
    </location>
</feature>
<dbReference type="InterPro" id="IPR050882">
    <property type="entry name" value="Prepilin_peptidase/N-MTase"/>
</dbReference>
<keyword evidence="5" id="KW-1185">Reference proteome</keyword>
<dbReference type="GO" id="GO:0004190">
    <property type="term" value="F:aspartic-type endopeptidase activity"/>
    <property type="evidence" value="ECO:0007669"/>
    <property type="project" value="InterPro"/>
</dbReference>
<accession>A0A4P6F114</accession>
<feature type="transmembrane region" description="Helical" evidence="2">
    <location>
        <begin position="245"/>
        <end position="263"/>
    </location>
</feature>
<dbReference type="InterPro" id="IPR000045">
    <property type="entry name" value="Prepilin_IV_endopep_pep"/>
</dbReference>
<dbReference type="OrthoDB" id="2087435at2"/>